<dbReference type="RefSeq" id="WP_101265690.1">
    <property type="nucleotide sequence ID" value="NZ_NWTK01000005.1"/>
</dbReference>
<comment type="caution">
    <text evidence="1">The sequence shown here is derived from an EMBL/GenBank/DDBJ whole genome shotgun (WGS) entry which is preliminary data.</text>
</comment>
<sequence>MAQQNNGEINNFSQLIATLEDGSLNADLTDQISEIVETLNDHVQSFGGSPSATLKLKIDVKLKGGVMQITASNDITLPKSPRSQSIMWSDGKNQLCRQNPRQRDMFADVNAAETRAV</sequence>
<organism evidence="1 2">
    <name type="scientific">Thalassospira marina</name>
    <dbReference type="NCBI Taxonomy" id="2048283"/>
    <lineage>
        <taxon>Bacteria</taxon>
        <taxon>Pseudomonadati</taxon>
        <taxon>Pseudomonadota</taxon>
        <taxon>Alphaproteobacteria</taxon>
        <taxon>Rhodospirillales</taxon>
        <taxon>Thalassospiraceae</taxon>
        <taxon>Thalassospira</taxon>
    </lineage>
</organism>
<name>A0A2N3KUL8_9PROT</name>
<evidence type="ECO:0000313" key="2">
    <source>
        <dbReference type="Proteomes" id="UP000233597"/>
    </source>
</evidence>
<proteinExistence type="predicted"/>
<accession>A0A2N3KUL8</accession>
<dbReference type="AlphaFoldDB" id="A0A2N3KUL8"/>
<dbReference type="Proteomes" id="UP000233597">
    <property type="component" value="Unassembled WGS sequence"/>
</dbReference>
<dbReference type="OrthoDB" id="7363788at2"/>
<reference evidence="1 2" key="1">
    <citation type="submission" date="2017-09" db="EMBL/GenBank/DDBJ databases">
        <title>Biodiversity and function of Thalassospira species in the particle-attached aromatic-hydrocarbon-degrading consortia from the surface seawater of the South China Sea.</title>
        <authorList>
            <person name="Dong C."/>
            <person name="Liu R."/>
            <person name="Shao Z."/>
        </authorList>
    </citation>
    <scope>NUCLEOTIDE SEQUENCE [LARGE SCALE GENOMIC DNA]</scope>
    <source>
        <strain evidence="1 2">CSC1P2</strain>
    </source>
</reference>
<evidence type="ECO:0000313" key="1">
    <source>
        <dbReference type="EMBL" id="PKR54254.1"/>
    </source>
</evidence>
<dbReference type="EMBL" id="NWTK01000005">
    <property type="protein sequence ID" value="PKR54254.1"/>
    <property type="molecule type" value="Genomic_DNA"/>
</dbReference>
<gene>
    <name evidence="1" type="ORF">COO20_08890</name>
</gene>
<protein>
    <submittedName>
        <fullName evidence="1">Uncharacterized protein</fullName>
    </submittedName>
</protein>